<dbReference type="RefSeq" id="WP_103041793.1">
    <property type="nucleotide sequence ID" value="NZ_JBJLSN010000101.1"/>
</dbReference>
<evidence type="ECO:0000313" key="3">
    <source>
        <dbReference type="EMBL" id="PNQ94798.1"/>
    </source>
</evidence>
<evidence type="ECO:0000313" key="4">
    <source>
        <dbReference type="Proteomes" id="UP000236268"/>
    </source>
</evidence>
<comment type="caution">
    <text evidence="3">The sequence shown here is derived from an EMBL/GenBank/DDBJ whole genome shotgun (WGS) entry which is preliminary data.</text>
</comment>
<keyword evidence="3" id="KW-0614">Plasmid</keyword>
<dbReference type="EMBL" id="JBJLSN010000101">
    <property type="protein sequence ID" value="MFL7905822.1"/>
    <property type="molecule type" value="Genomic_DNA"/>
</dbReference>
<keyword evidence="5" id="KW-1185">Reference proteome</keyword>
<dbReference type="InterPro" id="IPR010607">
    <property type="entry name" value="DUF1194"/>
</dbReference>
<dbReference type="Proteomes" id="UP000236268">
    <property type="component" value="Unassembled WGS sequence"/>
</dbReference>
<geneLocation type="plasmid" evidence="3">
    <name>p55unnamed</name>
</geneLocation>
<protein>
    <submittedName>
        <fullName evidence="2">DUF1194 domain-containing protein</fullName>
    </submittedName>
</protein>
<gene>
    <name evidence="2" type="ORF">ACJ41P_32170</name>
    <name evidence="3" type="ORF">C1S70_32370</name>
</gene>
<reference evidence="3 4" key="1">
    <citation type="submission" date="2018-01" db="EMBL/GenBank/DDBJ databases">
        <title>Whole genome sequence of Azospirillum brasilense REC3 isolated from strawberry roots.</title>
        <authorList>
            <person name="Fontana C.A."/>
            <person name="Salazar S.M."/>
            <person name="Bassi D."/>
            <person name="Puglisi E."/>
            <person name="Lovaisa N.C."/>
            <person name="Toffoli L.M."/>
            <person name="Pedraza R."/>
            <person name="Cocconcelli P.S."/>
        </authorList>
    </citation>
    <scope>NUCLEOTIDE SEQUENCE [LARGE SCALE GENOMIC DNA]</scope>
    <source>
        <strain evidence="3 4">REC3</strain>
        <plasmid evidence="3">p55unnamed</plasmid>
    </source>
</reference>
<evidence type="ECO:0000313" key="2">
    <source>
        <dbReference type="EMBL" id="MFL7905822.1"/>
    </source>
</evidence>
<sequence length="239" mass="24968">MSVPTGVAAAVAATILSCGSALAAQPAVDLELVLAVDGSASIDQAMFEFELDGHAAAFRDRTVVELIRDGYRGRIAVTLVLWSDPTALKVFVPWTVIADASSGEAFAAAIDAVPRRDRAGSTGIGAALLNCATLFPDVMPAPRRVIDVVSNGYNNVGTLPEVARDRVVAEGVTINGLVILDEVPWLGAYFAQRVIGGSGAFVHSVADRSSFVHAITAKLKREIANAAEQESSAIQKLPD</sequence>
<dbReference type="AlphaFoldDB" id="A0A2K1FQI6"/>
<proteinExistence type="predicted"/>
<accession>A0A2K1FQI6</accession>
<dbReference type="SUPFAM" id="SSF53300">
    <property type="entry name" value="vWA-like"/>
    <property type="match status" value="1"/>
</dbReference>
<feature type="chain" id="PRO_5014370613" evidence="1">
    <location>
        <begin position="24"/>
        <end position="239"/>
    </location>
</feature>
<dbReference type="InterPro" id="IPR036465">
    <property type="entry name" value="vWFA_dom_sf"/>
</dbReference>
<dbReference type="Proteomes" id="UP001628281">
    <property type="component" value="Unassembled WGS sequence"/>
</dbReference>
<organism evidence="3 4">
    <name type="scientific">Azospirillum argentinense</name>
    <dbReference type="NCBI Taxonomy" id="2970906"/>
    <lineage>
        <taxon>Bacteria</taxon>
        <taxon>Pseudomonadati</taxon>
        <taxon>Pseudomonadota</taxon>
        <taxon>Alphaproteobacteria</taxon>
        <taxon>Rhodospirillales</taxon>
        <taxon>Azospirillaceae</taxon>
        <taxon>Azospirillum</taxon>
    </lineage>
</organism>
<dbReference type="Pfam" id="PF06707">
    <property type="entry name" value="DUF1194"/>
    <property type="match status" value="1"/>
</dbReference>
<evidence type="ECO:0000313" key="5">
    <source>
        <dbReference type="Proteomes" id="UP001628281"/>
    </source>
</evidence>
<feature type="signal peptide" evidence="1">
    <location>
        <begin position="1"/>
        <end position="23"/>
    </location>
</feature>
<dbReference type="Gene3D" id="3.40.50.410">
    <property type="entry name" value="von Willebrand factor, type A domain"/>
    <property type="match status" value="1"/>
</dbReference>
<dbReference type="EMBL" id="POWG01000080">
    <property type="protein sequence ID" value="PNQ94798.1"/>
    <property type="molecule type" value="Genomic_DNA"/>
</dbReference>
<keyword evidence="1" id="KW-0732">Signal</keyword>
<name>A0A2K1FQI6_9PROT</name>
<evidence type="ECO:0000256" key="1">
    <source>
        <dbReference type="SAM" id="SignalP"/>
    </source>
</evidence>
<reference evidence="2 5" key="2">
    <citation type="submission" date="2024-11" db="EMBL/GenBank/DDBJ databases">
        <title>Draft genome sequences of two bacteria associated to sugarcane roots in Colombia.</title>
        <authorList>
            <person name="Pardo-Diaz S."/>
            <person name="Masmela-Mendoza J."/>
            <person name="Delgadillo-Duran P."/>
            <person name="Bautista E.J."/>
            <person name="Rojas-Tapias D.F."/>
        </authorList>
    </citation>
    <scope>NUCLEOTIDE SEQUENCE [LARGE SCALE GENOMIC DNA]</scope>
    <source>
        <strain evidence="2 5">Ap18</strain>
    </source>
</reference>